<accession>K8WVJ0</accession>
<gene>
    <name evidence="6" type="ORF">OOA_02437</name>
</gene>
<dbReference type="SUPFAM" id="SSF103088">
    <property type="entry name" value="OmpA-like"/>
    <property type="match status" value="1"/>
</dbReference>
<organism evidence="6 7">
    <name type="scientific">Providencia burhodogranariea DSM 19968</name>
    <dbReference type="NCBI Taxonomy" id="1141662"/>
    <lineage>
        <taxon>Bacteria</taxon>
        <taxon>Pseudomonadati</taxon>
        <taxon>Pseudomonadota</taxon>
        <taxon>Gammaproteobacteria</taxon>
        <taxon>Enterobacterales</taxon>
        <taxon>Morganellaceae</taxon>
        <taxon>Providencia</taxon>
    </lineage>
</organism>
<dbReference type="PROSITE" id="PS51257">
    <property type="entry name" value="PROKAR_LIPOPROTEIN"/>
    <property type="match status" value="1"/>
</dbReference>
<dbReference type="EMBL" id="AKKL01000007">
    <property type="protein sequence ID" value="EKT64618.1"/>
    <property type="molecule type" value="Genomic_DNA"/>
</dbReference>
<dbReference type="InterPro" id="IPR050330">
    <property type="entry name" value="Bact_OuterMem_StrucFunc"/>
</dbReference>
<dbReference type="Pfam" id="PF00691">
    <property type="entry name" value="OmpA"/>
    <property type="match status" value="1"/>
</dbReference>
<evidence type="ECO:0000259" key="5">
    <source>
        <dbReference type="PROSITE" id="PS51123"/>
    </source>
</evidence>
<dbReference type="RefSeq" id="WP_008910534.1">
    <property type="nucleotide sequence ID" value="NZ_KB233222.1"/>
</dbReference>
<keyword evidence="3" id="KW-0998">Cell outer membrane</keyword>
<dbReference type="GO" id="GO:0009279">
    <property type="term" value="C:cell outer membrane"/>
    <property type="evidence" value="ECO:0007669"/>
    <property type="project" value="UniProtKB-SubCell"/>
</dbReference>
<dbReference type="AlphaFoldDB" id="K8WVJ0"/>
<dbReference type="Gene3D" id="3.30.1330.60">
    <property type="entry name" value="OmpA-like domain"/>
    <property type="match status" value="1"/>
</dbReference>
<dbReference type="eggNOG" id="ENOG5031NW3">
    <property type="taxonomic scope" value="Bacteria"/>
</dbReference>
<protein>
    <submittedName>
        <fullName evidence="6">Outer membrane protein</fullName>
    </submittedName>
</protein>
<evidence type="ECO:0000256" key="2">
    <source>
        <dbReference type="ARBA" id="ARBA00023136"/>
    </source>
</evidence>
<dbReference type="PANTHER" id="PTHR30329:SF21">
    <property type="entry name" value="LIPOPROTEIN YIAD-RELATED"/>
    <property type="match status" value="1"/>
</dbReference>
<dbReference type="PANTHER" id="PTHR30329">
    <property type="entry name" value="STATOR ELEMENT OF FLAGELLAR MOTOR COMPLEX"/>
    <property type="match status" value="1"/>
</dbReference>
<evidence type="ECO:0000256" key="1">
    <source>
        <dbReference type="ARBA" id="ARBA00004442"/>
    </source>
</evidence>
<dbReference type="PROSITE" id="PS51123">
    <property type="entry name" value="OMPA_2"/>
    <property type="match status" value="1"/>
</dbReference>
<feature type="domain" description="OmpA-like" evidence="5">
    <location>
        <begin position="159"/>
        <end position="272"/>
    </location>
</feature>
<sequence length="272" mass="31406">MLIIRKLWVFLVVIITSSCNNQIRNDHFFLDMDWKQDIYNIIYTHFDYIEDLEFWVREPPKYINGSPYQKACIEVKLGINKPRFYIANLNLYSLTETKDCSFSNGNVNDVAQVAGENIKEEQYFDNNQWQGKSNVFISYSGDNESGELDEKLFSHEYYTNEKHISLIFSALFPVNQSLLTKEGKEILSEVVKELSSIPVTEITIYGIADSSGDYIKNRQLADRRAASVHQLMINSGLNNIPIKVKGSVENHESTASERVQQRRFIIEVRLAP</sequence>
<keyword evidence="7" id="KW-1185">Reference proteome</keyword>
<evidence type="ECO:0000313" key="7">
    <source>
        <dbReference type="Proteomes" id="UP000009336"/>
    </source>
</evidence>
<evidence type="ECO:0000256" key="4">
    <source>
        <dbReference type="PROSITE-ProRule" id="PRU00473"/>
    </source>
</evidence>
<name>K8WVJ0_9GAMM</name>
<reference evidence="6 7" key="1">
    <citation type="journal article" date="2012" name="BMC Genomics">
        <title>Comparative genomics of bacteria in the genus Providencia isolated from wild Drosophila melanogaster.</title>
        <authorList>
            <person name="Galac M.R."/>
            <person name="Lazzaro B.P."/>
        </authorList>
    </citation>
    <scope>NUCLEOTIDE SEQUENCE [LARGE SCALE GENOMIC DNA]</scope>
    <source>
        <strain evidence="6 7">DSM 19968</strain>
    </source>
</reference>
<dbReference type="InterPro" id="IPR036737">
    <property type="entry name" value="OmpA-like_sf"/>
</dbReference>
<comment type="caution">
    <text evidence="6">The sequence shown here is derived from an EMBL/GenBank/DDBJ whole genome shotgun (WGS) entry which is preliminary data.</text>
</comment>
<keyword evidence="2 4" id="KW-0472">Membrane</keyword>
<dbReference type="HOGENOM" id="CLU_1038071_0_0_6"/>
<dbReference type="PRINTS" id="PR01021">
    <property type="entry name" value="OMPADOMAIN"/>
</dbReference>
<dbReference type="InterPro" id="IPR006664">
    <property type="entry name" value="OMP_bac"/>
</dbReference>
<evidence type="ECO:0000256" key="3">
    <source>
        <dbReference type="ARBA" id="ARBA00023237"/>
    </source>
</evidence>
<dbReference type="Proteomes" id="UP000009336">
    <property type="component" value="Unassembled WGS sequence"/>
</dbReference>
<dbReference type="InterPro" id="IPR006665">
    <property type="entry name" value="OmpA-like"/>
</dbReference>
<proteinExistence type="predicted"/>
<dbReference type="PATRIC" id="fig|1141662.3.peg.491"/>
<comment type="subcellular location">
    <subcellularLocation>
        <location evidence="1">Cell outer membrane</location>
    </subcellularLocation>
</comment>
<dbReference type="STRING" id="1141662.OOA_02437"/>
<evidence type="ECO:0000313" key="6">
    <source>
        <dbReference type="EMBL" id="EKT64618.1"/>
    </source>
</evidence>